<evidence type="ECO:0000256" key="3">
    <source>
        <dbReference type="SAM" id="MobiDB-lite"/>
    </source>
</evidence>
<proteinExistence type="predicted"/>
<dbReference type="GeneID" id="25252781"/>
<protein>
    <submittedName>
        <fullName evidence="4">RAD2 endonuclease, putative</fullName>
    </submittedName>
</protein>
<dbReference type="AlphaFoldDB" id="U6LCG0"/>
<feature type="compositionally biased region" description="Low complexity" evidence="3">
    <location>
        <begin position="159"/>
        <end position="179"/>
    </location>
</feature>
<name>U6LCG0_EIMTE</name>
<feature type="compositionally biased region" description="Acidic residues" evidence="3">
    <location>
        <begin position="399"/>
        <end position="410"/>
    </location>
</feature>
<feature type="region of interest" description="Disordered" evidence="3">
    <location>
        <begin position="154"/>
        <end position="246"/>
    </location>
</feature>
<dbReference type="OrthoDB" id="31113at2759"/>
<keyword evidence="4" id="KW-0378">Hydrolase</keyword>
<evidence type="ECO:0000313" key="4">
    <source>
        <dbReference type="EMBL" id="CDJ45415.1"/>
    </source>
</evidence>
<dbReference type="EMBL" id="HG678234">
    <property type="protein sequence ID" value="CDJ45415.1"/>
    <property type="molecule type" value="Genomic_DNA"/>
</dbReference>
<dbReference type="RefSeq" id="XP_013236161.1">
    <property type="nucleotide sequence ID" value="XM_013380707.1"/>
</dbReference>
<dbReference type="GO" id="GO:0005634">
    <property type="term" value="C:nucleus"/>
    <property type="evidence" value="ECO:0007669"/>
    <property type="project" value="UniProtKB-SubCell"/>
</dbReference>
<dbReference type="PANTHER" id="PTHR16171:SF7">
    <property type="entry name" value="DNA REPAIR PROTEIN RAD2"/>
    <property type="match status" value="1"/>
</dbReference>
<dbReference type="PANTHER" id="PTHR16171">
    <property type="entry name" value="DNA REPAIR PROTEIN COMPLEMENTING XP-G CELLS-RELATED"/>
    <property type="match status" value="1"/>
</dbReference>
<accession>U6LCG0</accession>
<dbReference type="GO" id="GO:0004520">
    <property type="term" value="F:DNA endonuclease activity"/>
    <property type="evidence" value="ECO:0007669"/>
    <property type="project" value="TreeGrafter"/>
</dbReference>
<evidence type="ECO:0000256" key="1">
    <source>
        <dbReference type="ARBA" id="ARBA00004123"/>
    </source>
</evidence>
<organism evidence="4 5">
    <name type="scientific">Eimeria tenella</name>
    <name type="common">Coccidian parasite</name>
    <dbReference type="NCBI Taxonomy" id="5802"/>
    <lineage>
        <taxon>Eukaryota</taxon>
        <taxon>Sar</taxon>
        <taxon>Alveolata</taxon>
        <taxon>Apicomplexa</taxon>
        <taxon>Conoidasida</taxon>
        <taxon>Coccidia</taxon>
        <taxon>Eucoccidiorida</taxon>
        <taxon>Eimeriorina</taxon>
        <taxon>Eimeriidae</taxon>
        <taxon>Eimeria</taxon>
    </lineage>
</organism>
<feature type="compositionally biased region" description="Acidic residues" evidence="3">
    <location>
        <begin position="14"/>
        <end position="25"/>
    </location>
</feature>
<dbReference type="Proteomes" id="UP000030747">
    <property type="component" value="Unassembled WGS sequence"/>
</dbReference>
<feature type="compositionally biased region" description="Polar residues" evidence="3">
    <location>
        <begin position="209"/>
        <end position="218"/>
    </location>
</feature>
<feature type="compositionally biased region" description="Low complexity" evidence="3">
    <location>
        <begin position="413"/>
        <end position="436"/>
    </location>
</feature>
<dbReference type="VEuPathDB" id="ToxoDB:ETH_00018215"/>
<feature type="region of interest" description="Disordered" evidence="3">
    <location>
        <begin position="1"/>
        <end position="26"/>
    </location>
</feature>
<feature type="non-terminal residue" evidence="4">
    <location>
        <position position="445"/>
    </location>
</feature>
<gene>
    <name evidence="4" type="ORF">ETH_00018215</name>
</gene>
<evidence type="ECO:0000313" key="5">
    <source>
        <dbReference type="Proteomes" id="UP000030747"/>
    </source>
</evidence>
<feature type="compositionally biased region" description="Low complexity" evidence="3">
    <location>
        <begin position="374"/>
        <end position="396"/>
    </location>
</feature>
<keyword evidence="2" id="KW-0539">Nucleus</keyword>
<keyword evidence="4" id="KW-0255">Endonuclease</keyword>
<dbReference type="VEuPathDB" id="ToxoDB:ETH2_0859200"/>
<reference evidence="4" key="1">
    <citation type="submission" date="2013-10" db="EMBL/GenBank/DDBJ databases">
        <title>Genomic analysis of the causative agents of coccidiosis in chickens.</title>
        <authorList>
            <person name="Reid A.J."/>
            <person name="Blake D."/>
            <person name="Billington K."/>
            <person name="Browne H."/>
            <person name="Dunn M."/>
            <person name="Hung S."/>
            <person name="Kawahara F."/>
            <person name="Miranda-Saavedra D."/>
            <person name="Mourier T."/>
            <person name="Nagra H."/>
            <person name="Otto T.D."/>
            <person name="Rawlings N."/>
            <person name="Sanchez A."/>
            <person name="Sanders M."/>
            <person name="Subramaniam C."/>
            <person name="Tay Y."/>
            <person name="Dear P."/>
            <person name="Doerig C."/>
            <person name="Gruber A."/>
            <person name="Parkinson J."/>
            <person name="Shirley M."/>
            <person name="Wan K.L."/>
            <person name="Berriman M."/>
            <person name="Tomley F."/>
            <person name="Pain A."/>
        </authorList>
    </citation>
    <scope>NUCLEOTIDE SEQUENCE [LARGE SCALE GENOMIC DNA]</scope>
    <source>
        <strain evidence="4">Houghton</strain>
    </source>
</reference>
<reference evidence="4" key="2">
    <citation type="submission" date="2013-10" db="EMBL/GenBank/DDBJ databases">
        <authorList>
            <person name="Aslett M."/>
        </authorList>
    </citation>
    <scope>NUCLEOTIDE SEQUENCE [LARGE SCALE GENOMIC DNA]</scope>
    <source>
        <strain evidence="4">Houghton</strain>
    </source>
</reference>
<evidence type="ECO:0000256" key="2">
    <source>
        <dbReference type="ARBA" id="ARBA00023242"/>
    </source>
</evidence>
<feature type="compositionally biased region" description="Low complexity" evidence="3">
    <location>
        <begin position="227"/>
        <end position="245"/>
    </location>
</feature>
<keyword evidence="5" id="KW-1185">Reference proteome</keyword>
<sequence>EGAGEDTPQLFSSEESEESEEDEEVVGLAELDIRSKESILTLPPFLQRKGRRTKLQMTKQEQRVFRDPEEFKAFLTSSGEFVELPLDSAIDPKVFNALPLTLQYQVLLQIRDAWIEASRRRALSCSSDTSVFSNVQLEGYIRAIQTNREINSVKTKMAEQQQEMRQQQQLEEEQQQQQQEPPPLLLQLGGNMPQEQQQQQRQIAAMQKSEISPSQRLQSLADIPTGSSSSISSSISSSSSSSSSSASWMELCGLVPKSGRRKFVNDLLLLQQQQQEEQQQQRLRGTSELDLKSLRPSELFSGAAAAALAAENKRREMQELFDSSSSSSRVQQQQQQEFLDDEFYVKKDGKKKHLALLPDEEIFGEEFLAGETAATAEPAAAATAAAAAEAAANATADNSDTEFEDCEIDEPILPLEPQQQQQQQQQELQQQTQQQQHLEEQHQQQ</sequence>
<feature type="non-terminal residue" evidence="4">
    <location>
        <position position="1"/>
    </location>
</feature>
<dbReference type="GO" id="GO:0003697">
    <property type="term" value="F:single-stranded DNA binding"/>
    <property type="evidence" value="ECO:0007669"/>
    <property type="project" value="TreeGrafter"/>
</dbReference>
<keyword evidence="4" id="KW-0540">Nuclease</keyword>
<comment type="subcellular location">
    <subcellularLocation>
        <location evidence="1">Nucleus</location>
    </subcellularLocation>
</comment>
<feature type="region of interest" description="Disordered" evidence="3">
    <location>
        <begin position="374"/>
        <end position="445"/>
    </location>
</feature>